<dbReference type="EMBL" id="MH591087">
    <property type="protein sequence ID" value="AYC64030.1"/>
    <property type="molecule type" value="Genomic_DNA"/>
</dbReference>
<reference evidence="4" key="2">
    <citation type="journal article" date="2019" name="Mol. Phylogenet. Evol.">
        <title>Reassessment of the classification of bryopsidales (chlorophyta) based on chloroplast phylogenomic analyses.</title>
        <authorList>
            <person name="Cremen M.C."/>
            <person name="Leliaert F."/>
            <person name="West J."/>
            <person name="Lam D.W."/>
            <person name="Shimada S."/>
            <person name="Lopez-Bautista J.M."/>
            <person name="Verbruggen H."/>
        </authorList>
    </citation>
    <scope>NUCLEOTIDE SEQUENCE</scope>
</reference>
<reference evidence="4" key="1">
    <citation type="submission" date="2018-07" db="EMBL/GenBank/DDBJ databases">
        <authorList>
            <person name="Quirk P.G."/>
            <person name="Krulwich T.A."/>
        </authorList>
    </citation>
    <scope>NUCLEOTIDE SEQUENCE</scope>
</reference>
<name>A0A386AXE2_9CHLO</name>
<keyword evidence="2 4" id="KW-0689">Ribosomal protein</keyword>
<dbReference type="InterPro" id="IPR001857">
    <property type="entry name" value="Ribosomal_bL19"/>
</dbReference>
<protein>
    <submittedName>
        <fullName evidence="4">Ribosomal protein L19</fullName>
    </submittedName>
</protein>
<dbReference type="Pfam" id="PF01245">
    <property type="entry name" value="Ribosomal_L19"/>
    <property type="match status" value="1"/>
</dbReference>
<dbReference type="InterPro" id="IPR038657">
    <property type="entry name" value="Ribosomal_bL19_sf"/>
</dbReference>
<proteinExistence type="inferred from homology"/>
<dbReference type="GO" id="GO:0006412">
    <property type="term" value="P:translation"/>
    <property type="evidence" value="ECO:0007669"/>
    <property type="project" value="InterPro"/>
</dbReference>
<evidence type="ECO:0000313" key="4">
    <source>
        <dbReference type="EMBL" id="AYC64030.1"/>
    </source>
</evidence>
<dbReference type="Gene3D" id="2.30.30.790">
    <property type="match status" value="1"/>
</dbReference>
<dbReference type="InterPro" id="IPR008991">
    <property type="entry name" value="Translation_prot_SH3-like_sf"/>
</dbReference>
<keyword evidence="3" id="KW-0687">Ribonucleoprotein</keyword>
<evidence type="ECO:0000256" key="2">
    <source>
        <dbReference type="ARBA" id="ARBA00022980"/>
    </source>
</evidence>
<comment type="similarity">
    <text evidence="1">Belongs to the bacterial ribosomal protein bL19 family.</text>
</comment>
<gene>
    <name evidence="4" type="primary">rpl19</name>
</gene>
<dbReference type="AlphaFoldDB" id="A0A386AXE2"/>
<dbReference type="SUPFAM" id="SSF50104">
    <property type="entry name" value="Translation proteins SH3-like domain"/>
    <property type="match status" value="1"/>
</dbReference>
<accession>A0A386AXE2</accession>
<organism evidence="4">
    <name type="scientific">Halimeda micronesica</name>
    <dbReference type="NCBI Taxonomy" id="170426"/>
    <lineage>
        <taxon>Eukaryota</taxon>
        <taxon>Viridiplantae</taxon>
        <taxon>Chlorophyta</taxon>
        <taxon>core chlorophytes</taxon>
        <taxon>Ulvophyceae</taxon>
        <taxon>TCBD clade</taxon>
        <taxon>Bryopsidales</taxon>
        <taxon>Halimedineae</taxon>
        <taxon>Halimedaceae</taxon>
        <taxon>Halimedeae</taxon>
        <taxon>Halimeda</taxon>
    </lineage>
</organism>
<dbReference type="GO" id="GO:0005840">
    <property type="term" value="C:ribosome"/>
    <property type="evidence" value="ECO:0007669"/>
    <property type="project" value="UniProtKB-KW"/>
</dbReference>
<sequence length="117" mass="13685">MAFYLEHFDKISDKTYNISVGDSIKVSFKEGRIQFFSGIITKICGQKITLYQSESGINVERIFSYQNPQINNLLIDITEMAVPKRRSKSRKILWRGKASKAKLCQRYKNLKIFKKKK</sequence>
<keyword evidence="4" id="KW-0934">Plastid</keyword>
<dbReference type="GO" id="GO:0003735">
    <property type="term" value="F:structural constituent of ribosome"/>
    <property type="evidence" value="ECO:0007669"/>
    <property type="project" value="InterPro"/>
</dbReference>
<geneLocation type="chloroplast" evidence="4"/>
<evidence type="ECO:0000256" key="1">
    <source>
        <dbReference type="ARBA" id="ARBA00005781"/>
    </source>
</evidence>
<evidence type="ECO:0000256" key="3">
    <source>
        <dbReference type="ARBA" id="ARBA00023274"/>
    </source>
</evidence>
<keyword evidence="4" id="KW-0150">Chloroplast</keyword>
<dbReference type="GO" id="GO:1990904">
    <property type="term" value="C:ribonucleoprotein complex"/>
    <property type="evidence" value="ECO:0007669"/>
    <property type="project" value="UniProtKB-KW"/>
</dbReference>